<sequence>MPKAPKPVGERIVIGKSGHPQSVSSGRYFWSDKAEQVFLDHLAATCNVQASADAAGFSNVAVYRRRRKWPGFAERWDAALAQGYARLEAVMLANAADTMEGLPPDPDMPIPPMSVADALNLLRLHRAAVKGGSPQTYRHRKMKSLDDVRASIVRKLEAIERAGAKS</sequence>
<protein>
    <recommendedName>
        <fullName evidence="3">Terminase</fullName>
    </recommendedName>
</protein>
<accession>A0A6I4IWB8</accession>
<dbReference type="EMBL" id="WQMS01000001">
    <property type="protein sequence ID" value="MVO76364.1"/>
    <property type="molecule type" value="Genomic_DNA"/>
</dbReference>
<evidence type="ECO:0000313" key="2">
    <source>
        <dbReference type="Proteomes" id="UP000441389"/>
    </source>
</evidence>
<proteinExistence type="predicted"/>
<dbReference type="AlphaFoldDB" id="A0A6I4IWB8"/>
<organism evidence="1 2">
    <name type="scientific">Sphingomonas horti</name>
    <dbReference type="NCBI Taxonomy" id="2682842"/>
    <lineage>
        <taxon>Bacteria</taxon>
        <taxon>Pseudomonadati</taxon>
        <taxon>Pseudomonadota</taxon>
        <taxon>Alphaproteobacteria</taxon>
        <taxon>Sphingomonadales</taxon>
        <taxon>Sphingomonadaceae</taxon>
        <taxon>Sphingomonas</taxon>
    </lineage>
</organism>
<evidence type="ECO:0000313" key="1">
    <source>
        <dbReference type="EMBL" id="MVO76364.1"/>
    </source>
</evidence>
<name>A0A6I4IWB8_9SPHN</name>
<dbReference type="Proteomes" id="UP000441389">
    <property type="component" value="Unassembled WGS sequence"/>
</dbReference>
<evidence type="ECO:0008006" key="3">
    <source>
        <dbReference type="Google" id="ProtNLM"/>
    </source>
</evidence>
<gene>
    <name evidence="1" type="ORF">GON01_00205</name>
</gene>
<reference evidence="1 2" key="1">
    <citation type="submission" date="2019-12" db="EMBL/GenBank/DDBJ databases">
        <authorList>
            <person name="Huq M.A."/>
        </authorList>
    </citation>
    <scope>NUCLEOTIDE SEQUENCE [LARGE SCALE GENOMIC DNA]</scope>
    <source>
        <strain evidence="1 2">MAH-20</strain>
    </source>
</reference>
<keyword evidence="2" id="KW-1185">Reference proteome</keyword>
<dbReference type="RefSeq" id="WP_157024966.1">
    <property type="nucleotide sequence ID" value="NZ_WQMS01000001.1"/>
</dbReference>
<comment type="caution">
    <text evidence="1">The sequence shown here is derived from an EMBL/GenBank/DDBJ whole genome shotgun (WGS) entry which is preliminary data.</text>
</comment>